<dbReference type="Pfam" id="PF20037">
    <property type="entry name" value="DUF6440"/>
    <property type="match status" value="1"/>
</dbReference>
<dbReference type="AlphaFoldDB" id="A0A413CV07"/>
<proteinExistence type="predicted"/>
<comment type="caution">
    <text evidence="2">The sequence shown here is derived from an EMBL/GenBank/DDBJ whole genome shotgun (WGS) entry which is preliminary data.</text>
</comment>
<protein>
    <submittedName>
        <fullName evidence="2">Xylan 1,4-beta-xylosidase</fullName>
    </submittedName>
</protein>
<name>A0A413CV07_9FIRM</name>
<evidence type="ECO:0000313" key="2">
    <source>
        <dbReference type="EMBL" id="RGW75301.1"/>
    </source>
</evidence>
<evidence type="ECO:0000259" key="1">
    <source>
        <dbReference type="Pfam" id="PF20037"/>
    </source>
</evidence>
<dbReference type="InterPro" id="IPR045515">
    <property type="entry name" value="DUF6440"/>
</dbReference>
<reference evidence="2 3" key="1">
    <citation type="submission" date="2018-08" db="EMBL/GenBank/DDBJ databases">
        <title>A genome reference for cultivated species of the human gut microbiota.</title>
        <authorList>
            <person name="Zou Y."/>
            <person name="Xue W."/>
            <person name="Luo G."/>
        </authorList>
    </citation>
    <scope>NUCLEOTIDE SEQUENCE [LARGE SCALE GENOMIC DNA]</scope>
    <source>
        <strain evidence="2 3">AF10-31</strain>
    </source>
</reference>
<accession>A0A413CV07</accession>
<dbReference type="Proteomes" id="UP000284651">
    <property type="component" value="Unassembled WGS sequence"/>
</dbReference>
<evidence type="ECO:0000313" key="3">
    <source>
        <dbReference type="Proteomes" id="UP000284651"/>
    </source>
</evidence>
<dbReference type="RefSeq" id="WP_029732079.1">
    <property type="nucleotide sequence ID" value="NZ_QSAT01000014.1"/>
</dbReference>
<dbReference type="EMBL" id="QSAT01000014">
    <property type="protein sequence ID" value="RGW75301.1"/>
    <property type="molecule type" value="Genomic_DNA"/>
</dbReference>
<organism evidence="2 3">
    <name type="scientific">Holdemanella biformis</name>
    <dbReference type="NCBI Taxonomy" id="1735"/>
    <lineage>
        <taxon>Bacteria</taxon>
        <taxon>Bacillati</taxon>
        <taxon>Bacillota</taxon>
        <taxon>Erysipelotrichia</taxon>
        <taxon>Erysipelotrichales</taxon>
        <taxon>Erysipelotrichaceae</taxon>
        <taxon>Holdemanella</taxon>
    </lineage>
</organism>
<feature type="domain" description="DUF6440" evidence="1">
    <location>
        <begin position="5"/>
        <end position="56"/>
    </location>
</feature>
<sequence length="63" mass="6889">MVKERFVETYSQGVTNVRKIIVDTETGVNYLLISSNMTTGCGIAVLVDKDGKPIVTPVDTENQ</sequence>
<gene>
    <name evidence="2" type="ORF">DWV56_05690</name>
</gene>